<name>A0AAE3EE52_9FIRM</name>
<keyword evidence="2" id="KW-0812">Transmembrane</keyword>
<keyword evidence="4" id="KW-1185">Reference proteome</keyword>
<feature type="transmembrane region" description="Helical" evidence="2">
    <location>
        <begin position="76"/>
        <end position="95"/>
    </location>
</feature>
<evidence type="ECO:0000313" key="3">
    <source>
        <dbReference type="EMBL" id="MCC2232430.1"/>
    </source>
</evidence>
<dbReference type="Pfam" id="PF04854">
    <property type="entry name" value="DUF624"/>
    <property type="match status" value="1"/>
</dbReference>
<feature type="region of interest" description="Disordered" evidence="1">
    <location>
        <begin position="203"/>
        <end position="253"/>
    </location>
</feature>
<keyword evidence="2" id="KW-0472">Membrane</keyword>
<proteinExistence type="predicted"/>
<organism evidence="3 4">
    <name type="scientific">Hominifimenecus microfluidus</name>
    <dbReference type="NCBI Taxonomy" id="2885348"/>
    <lineage>
        <taxon>Bacteria</taxon>
        <taxon>Bacillati</taxon>
        <taxon>Bacillota</taxon>
        <taxon>Clostridia</taxon>
        <taxon>Lachnospirales</taxon>
        <taxon>Lachnospiraceae</taxon>
        <taxon>Hominifimenecus</taxon>
    </lineage>
</organism>
<feature type="transmembrane region" description="Helical" evidence="2">
    <location>
        <begin position="149"/>
        <end position="172"/>
    </location>
</feature>
<evidence type="ECO:0000313" key="4">
    <source>
        <dbReference type="Proteomes" id="UP001198182"/>
    </source>
</evidence>
<comment type="caution">
    <text evidence="3">The sequence shown here is derived from an EMBL/GenBank/DDBJ whole genome shotgun (WGS) entry which is preliminary data.</text>
</comment>
<feature type="transmembrane region" description="Helical" evidence="2">
    <location>
        <begin position="107"/>
        <end position="128"/>
    </location>
</feature>
<feature type="compositionally biased region" description="Basic and acidic residues" evidence="1">
    <location>
        <begin position="222"/>
        <end position="240"/>
    </location>
</feature>
<sequence>MNRMFNLDSPLWNILSKFCDLLILSTLWMLFSLPVVTAGPATAALYHSVHKSILEGSGYAVSTFWKSFRTNLKQGILLMLTFLFPVAFVIVSYLFADSLGNDNLLGVFYKIISIAVGVITLSTFLYAFPVLSRFYMKTKDIWKTSIAFAVTRAFFTLILDVLTVICAISIFLAPVAGFLLPALMAMAAERLIEPAFRKAMDAKEKAEAEKEKGDENAEAEDKEGASDSAESSHLKADSPAKEAGLCDLEKPKE</sequence>
<dbReference type="AlphaFoldDB" id="A0AAE3EE52"/>
<dbReference type="RefSeq" id="WP_308454836.1">
    <property type="nucleotide sequence ID" value="NZ_JAJEQR010000067.1"/>
</dbReference>
<dbReference type="Proteomes" id="UP001198182">
    <property type="component" value="Unassembled WGS sequence"/>
</dbReference>
<gene>
    <name evidence="3" type="ORF">LKD81_15785</name>
</gene>
<protein>
    <submittedName>
        <fullName evidence="3">DUF624 domain-containing protein</fullName>
    </submittedName>
</protein>
<dbReference type="EMBL" id="JAJEQR010000067">
    <property type="protein sequence ID" value="MCC2232430.1"/>
    <property type="molecule type" value="Genomic_DNA"/>
</dbReference>
<keyword evidence="2" id="KW-1133">Transmembrane helix</keyword>
<reference evidence="3" key="1">
    <citation type="submission" date="2021-10" db="EMBL/GenBank/DDBJ databases">
        <title>Anaerobic single-cell dispensing facilitates the cultivation of human gut bacteria.</title>
        <authorList>
            <person name="Afrizal A."/>
        </authorList>
    </citation>
    <scope>NUCLEOTIDE SEQUENCE</scope>
    <source>
        <strain evidence="3">CLA-AA-H215</strain>
    </source>
</reference>
<feature type="compositionally biased region" description="Basic and acidic residues" evidence="1">
    <location>
        <begin position="203"/>
        <end position="215"/>
    </location>
</feature>
<feature type="transmembrane region" description="Helical" evidence="2">
    <location>
        <begin position="20"/>
        <end position="46"/>
    </location>
</feature>
<evidence type="ECO:0000256" key="2">
    <source>
        <dbReference type="SAM" id="Phobius"/>
    </source>
</evidence>
<evidence type="ECO:0000256" key="1">
    <source>
        <dbReference type="SAM" id="MobiDB-lite"/>
    </source>
</evidence>
<dbReference type="InterPro" id="IPR006938">
    <property type="entry name" value="DUF624"/>
</dbReference>
<accession>A0AAE3EE52</accession>